<dbReference type="InterPro" id="IPR023828">
    <property type="entry name" value="Peptidase_S8_Ser-AS"/>
</dbReference>
<dbReference type="InterPro" id="IPR036852">
    <property type="entry name" value="Peptidase_S8/S53_dom_sf"/>
</dbReference>
<dbReference type="EMBL" id="FNIW01000002">
    <property type="protein sequence ID" value="SDN69295.1"/>
    <property type="molecule type" value="Genomic_DNA"/>
</dbReference>
<feature type="domain" description="Peptidase S8/S53" evidence="6">
    <location>
        <begin position="195"/>
        <end position="462"/>
    </location>
</feature>
<dbReference type="SUPFAM" id="SSF52743">
    <property type="entry name" value="Subtilisin-like"/>
    <property type="match status" value="1"/>
</dbReference>
<evidence type="ECO:0000256" key="3">
    <source>
        <dbReference type="ARBA" id="ARBA00022825"/>
    </source>
</evidence>
<proteinExistence type="inferred from homology"/>
<comment type="similarity">
    <text evidence="5">Belongs to the peptidase S8 family.</text>
</comment>
<dbReference type="PRINTS" id="PR00723">
    <property type="entry name" value="SUBTILISIN"/>
</dbReference>
<evidence type="ECO:0000256" key="1">
    <source>
        <dbReference type="ARBA" id="ARBA00022670"/>
    </source>
</evidence>
<reference evidence="7 10" key="1">
    <citation type="submission" date="2016-10" db="EMBL/GenBank/DDBJ databases">
        <authorList>
            <person name="de Groot N.N."/>
        </authorList>
    </citation>
    <scope>NUCLEOTIDE SEQUENCE [LARGE SCALE GENOMIC DNA]</scope>
    <source>
        <strain evidence="10">BP1-145</strain>
        <strain evidence="7">BP1-148</strain>
    </source>
</reference>
<keyword evidence="2 5" id="KW-0378">Hydrolase</keyword>
<feature type="active site" description="Charge relay system" evidence="4 5">
    <location>
        <position position="204"/>
    </location>
</feature>
<feature type="active site" description="Charge relay system" evidence="4 5">
    <location>
        <position position="240"/>
    </location>
</feature>
<reference evidence="8 9" key="2">
    <citation type="submission" date="2016-10" db="EMBL/GenBank/DDBJ databases">
        <authorList>
            <person name="Varghese N."/>
            <person name="Submissions S."/>
        </authorList>
    </citation>
    <scope>NUCLEOTIDE SEQUENCE</scope>
    <source>
        <strain evidence="8">BP1-145</strain>
        <strain evidence="9">BP1-148</strain>
    </source>
</reference>
<evidence type="ECO:0000259" key="6">
    <source>
        <dbReference type="Pfam" id="PF00082"/>
    </source>
</evidence>
<evidence type="ECO:0000313" key="7">
    <source>
        <dbReference type="EMBL" id="SDH45626.1"/>
    </source>
</evidence>
<dbReference type="PROSITE" id="PS51892">
    <property type="entry name" value="SUBTILASE"/>
    <property type="match status" value="1"/>
</dbReference>
<gene>
    <name evidence="8" type="ORF">SAMN04487900_10250</name>
    <name evidence="7" type="ORF">SAMN04487901_1332</name>
</gene>
<evidence type="ECO:0000313" key="9">
    <source>
        <dbReference type="Proteomes" id="UP000198779"/>
    </source>
</evidence>
<evidence type="ECO:0000256" key="5">
    <source>
        <dbReference type="PROSITE-ProRule" id="PRU01240"/>
    </source>
</evidence>
<dbReference type="Proteomes" id="UP000198779">
    <property type="component" value="Unassembled WGS sequence"/>
</dbReference>
<name>A0A1H0DGL5_9BACT</name>
<dbReference type="InterPro" id="IPR015500">
    <property type="entry name" value="Peptidase_S8_subtilisin-rel"/>
</dbReference>
<dbReference type="PROSITE" id="PS00138">
    <property type="entry name" value="SUBTILASE_SER"/>
    <property type="match status" value="1"/>
</dbReference>
<dbReference type="PANTHER" id="PTHR42884:SF14">
    <property type="entry name" value="NEUROENDOCRINE CONVERTASE 1"/>
    <property type="match status" value="1"/>
</dbReference>
<sequence length="543" mass="59989">MPLSLNEEKVVVSIPKSKAEICERIRANAKVLEKINDDIFDIFVISRSDFNNLTSLDSWSEDEKSMMITSSYFTERKAEVFASPYLNIQLKNEEDVNLLISYAEMYKLQIVRNMPLMPDWYILSVTPESEKSPLQCANELSESGMFSASVPDLCSEVIACSNDPLFNAQWGLENQNTGYSNIDISASSAWVHATGKFVKIAIFDGGVDTTHIDLVHNLSYLRYDAETGTSPSRYYQYKDHATHCAGIAAAEKDNEIQIAGVAPDATIVPISINFSNTSNFHLKAADGIMWACQHGVDIISNSWHRETKNPALDIAIDYAIKYGRQDKGCIMVFASGNYVDDWSLDTDVSYPANCNDTILVVGAIDNHGARWVNSKYGPELDLVAPGVEIISTLPNDSSGMKTGTSMACPHVAGVAALILELNPELTVSEVNSIICSQAKKIPGVSFNVTKTDGTWNNEYGYGLVDAYSSVQATPKIEYIQNDTITDERYIEAEKIYVGRNVTDRKEYGNVVLGPSNDIWLNANRVIIRNSTKIPVGTNLYIGH</sequence>
<dbReference type="Gene3D" id="3.40.50.200">
    <property type="entry name" value="Peptidase S8/S53 domain"/>
    <property type="match status" value="1"/>
</dbReference>
<evidence type="ECO:0000256" key="2">
    <source>
        <dbReference type="ARBA" id="ARBA00022801"/>
    </source>
</evidence>
<protein>
    <submittedName>
        <fullName evidence="8">Serine protease, subtilisin family</fullName>
    </submittedName>
</protein>
<dbReference type="PANTHER" id="PTHR42884">
    <property type="entry name" value="PROPROTEIN CONVERTASE SUBTILISIN/KEXIN-RELATED"/>
    <property type="match status" value="1"/>
</dbReference>
<organism evidence="8 10">
    <name type="scientific">Prevotella communis</name>
    <dbReference type="NCBI Taxonomy" id="2913614"/>
    <lineage>
        <taxon>Bacteria</taxon>
        <taxon>Pseudomonadati</taxon>
        <taxon>Bacteroidota</taxon>
        <taxon>Bacteroidia</taxon>
        <taxon>Bacteroidales</taxon>
        <taxon>Prevotellaceae</taxon>
        <taxon>Prevotella</taxon>
    </lineage>
</organism>
<dbReference type="EMBL" id="FNCQ01000033">
    <property type="protein sequence ID" value="SDH45626.1"/>
    <property type="molecule type" value="Genomic_DNA"/>
</dbReference>
<evidence type="ECO:0000313" key="8">
    <source>
        <dbReference type="EMBL" id="SDN69295.1"/>
    </source>
</evidence>
<dbReference type="GO" id="GO:0016485">
    <property type="term" value="P:protein processing"/>
    <property type="evidence" value="ECO:0007669"/>
    <property type="project" value="TreeGrafter"/>
</dbReference>
<accession>A0A1G8CJH8</accession>
<keyword evidence="3 5" id="KW-0720">Serine protease</keyword>
<dbReference type="Pfam" id="PF00082">
    <property type="entry name" value="Peptidase_S8"/>
    <property type="match status" value="1"/>
</dbReference>
<dbReference type="GO" id="GO:0016020">
    <property type="term" value="C:membrane"/>
    <property type="evidence" value="ECO:0007669"/>
    <property type="project" value="TreeGrafter"/>
</dbReference>
<dbReference type="AlphaFoldDB" id="A0A1H0DGL5"/>
<dbReference type="STRING" id="645274.SAMN04487901_1332"/>
<keyword evidence="1 5" id="KW-0645">Protease</keyword>
<keyword evidence="9" id="KW-1185">Reference proteome</keyword>
<feature type="active site" description="Charge relay system" evidence="4 5">
    <location>
        <position position="405"/>
    </location>
</feature>
<dbReference type="Proteomes" id="UP000199134">
    <property type="component" value="Unassembled WGS sequence"/>
</dbReference>
<evidence type="ECO:0000313" key="10">
    <source>
        <dbReference type="Proteomes" id="UP000199134"/>
    </source>
</evidence>
<accession>A0A1H0DGL5</accession>
<dbReference type="InterPro" id="IPR000209">
    <property type="entry name" value="Peptidase_S8/S53_dom"/>
</dbReference>
<evidence type="ECO:0000256" key="4">
    <source>
        <dbReference type="PIRSR" id="PIRSR615500-1"/>
    </source>
</evidence>
<dbReference type="GO" id="GO:0004252">
    <property type="term" value="F:serine-type endopeptidase activity"/>
    <property type="evidence" value="ECO:0007669"/>
    <property type="project" value="UniProtKB-UniRule"/>
</dbReference>